<dbReference type="PROSITE" id="PS50914">
    <property type="entry name" value="BON"/>
    <property type="match status" value="1"/>
</dbReference>
<feature type="domain" description="CBS" evidence="4">
    <location>
        <begin position="100"/>
        <end position="155"/>
    </location>
</feature>
<dbReference type="EMBL" id="CP000319">
    <property type="protein sequence ID" value="ABE62705.1"/>
    <property type="molecule type" value="Genomic_DNA"/>
</dbReference>
<dbReference type="Gene3D" id="3.10.580.10">
    <property type="entry name" value="CBS-domain"/>
    <property type="match status" value="1"/>
</dbReference>
<evidence type="ECO:0000256" key="1">
    <source>
        <dbReference type="ARBA" id="ARBA00023122"/>
    </source>
</evidence>
<dbReference type="PANTHER" id="PTHR43080:SF26">
    <property type="entry name" value="REGULATORY PROTEIN"/>
    <property type="match status" value="1"/>
</dbReference>
<dbReference type="AlphaFoldDB" id="Q1QM42"/>
<evidence type="ECO:0000259" key="4">
    <source>
        <dbReference type="PROSITE" id="PS51371"/>
    </source>
</evidence>
<organism evidence="5 6">
    <name type="scientific">Nitrobacter hamburgensis (strain DSM 10229 / NCIMB 13809 / X14)</name>
    <dbReference type="NCBI Taxonomy" id="323097"/>
    <lineage>
        <taxon>Bacteria</taxon>
        <taxon>Pseudomonadati</taxon>
        <taxon>Pseudomonadota</taxon>
        <taxon>Alphaproteobacteria</taxon>
        <taxon>Hyphomicrobiales</taxon>
        <taxon>Nitrobacteraceae</taxon>
        <taxon>Nitrobacter</taxon>
    </lineage>
</organism>
<gene>
    <name evidence="5" type="ordered locus">Nham_1897</name>
</gene>
<feature type="domain" description="CBS" evidence="4">
    <location>
        <begin position="13"/>
        <end position="70"/>
    </location>
</feature>
<dbReference type="STRING" id="323097.Nham_1897"/>
<reference evidence="5 6" key="1">
    <citation type="submission" date="2006-03" db="EMBL/GenBank/DDBJ databases">
        <title>Complete sequence of chromosome of Nitrobacter hamburgensis X14.</title>
        <authorList>
            <consortium name="US DOE Joint Genome Institute"/>
            <person name="Copeland A."/>
            <person name="Lucas S."/>
            <person name="Lapidus A."/>
            <person name="Barry K."/>
            <person name="Detter J.C."/>
            <person name="Glavina del Rio T."/>
            <person name="Hammon N."/>
            <person name="Israni S."/>
            <person name="Dalin E."/>
            <person name="Tice H."/>
            <person name="Pitluck S."/>
            <person name="Chain P."/>
            <person name="Malfatti S."/>
            <person name="Shin M."/>
            <person name="Vergez L."/>
            <person name="Schmutz J."/>
            <person name="Larimer F."/>
            <person name="Land M."/>
            <person name="Hauser L."/>
            <person name="Kyrpides N."/>
            <person name="Ivanova N."/>
            <person name="Ward B."/>
            <person name="Arp D."/>
            <person name="Klotz M."/>
            <person name="Stein L."/>
            <person name="O'Mullan G."/>
            <person name="Starkenburg S."/>
            <person name="Sayavedra L."/>
            <person name="Poret-Peterson A.T."/>
            <person name="Gentry M.E."/>
            <person name="Bruce D."/>
            <person name="Richardson P."/>
        </authorList>
    </citation>
    <scope>NUCLEOTIDE SEQUENCE [LARGE SCALE GENOMIC DNA]</scope>
    <source>
        <strain evidence="6">DSM 10229 / NCIMB 13809 / X14</strain>
    </source>
</reference>
<dbReference type="Pfam" id="PF00571">
    <property type="entry name" value="CBS"/>
    <property type="match status" value="2"/>
</dbReference>
<dbReference type="Proteomes" id="UP000001953">
    <property type="component" value="Chromosome"/>
</dbReference>
<keyword evidence="6" id="KW-1185">Reference proteome</keyword>
<dbReference type="PROSITE" id="PS51371">
    <property type="entry name" value="CBS"/>
    <property type="match status" value="2"/>
</dbReference>
<dbReference type="SUPFAM" id="SSF54631">
    <property type="entry name" value="CBS-domain pair"/>
    <property type="match status" value="1"/>
</dbReference>
<dbReference type="InterPro" id="IPR046342">
    <property type="entry name" value="CBS_dom_sf"/>
</dbReference>
<name>Q1QM42_NITHX</name>
<dbReference type="InterPro" id="IPR007055">
    <property type="entry name" value="BON_dom"/>
</dbReference>
<dbReference type="CDD" id="cd04586">
    <property type="entry name" value="CBS_pair_BON_assoc"/>
    <property type="match status" value="1"/>
</dbReference>
<evidence type="ECO:0000313" key="5">
    <source>
        <dbReference type="EMBL" id="ABE62705.1"/>
    </source>
</evidence>
<protein>
    <submittedName>
        <fullName evidence="5">Putative signal-transduction protein with CBS domains</fullName>
    </submittedName>
</protein>
<dbReference type="InterPro" id="IPR017080">
    <property type="entry name" value="UCP036990_CBS_BON"/>
</dbReference>
<dbReference type="KEGG" id="nha:Nham_1897"/>
<dbReference type="InterPro" id="IPR000644">
    <property type="entry name" value="CBS_dom"/>
</dbReference>
<evidence type="ECO:0000313" key="6">
    <source>
        <dbReference type="Proteomes" id="UP000001953"/>
    </source>
</evidence>
<dbReference type="PIRSF" id="PIRSF036990">
    <property type="entry name" value="UCP036990_CBS_BON"/>
    <property type="match status" value="1"/>
</dbReference>
<proteinExistence type="predicted"/>
<feature type="domain" description="BON" evidence="3">
    <location>
        <begin position="159"/>
        <end position="227"/>
    </location>
</feature>
<dbReference type="SMART" id="SM00116">
    <property type="entry name" value="CBS"/>
    <property type="match status" value="2"/>
</dbReference>
<dbReference type="eggNOG" id="COG0517">
    <property type="taxonomic scope" value="Bacteria"/>
</dbReference>
<evidence type="ECO:0000259" key="3">
    <source>
        <dbReference type="PROSITE" id="PS50914"/>
    </source>
</evidence>
<dbReference type="PANTHER" id="PTHR43080">
    <property type="entry name" value="CBS DOMAIN-CONTAINING PROTEIN CBSX3, MITOCHONDRIAL"/>
    <property type="match status" value="1"/>
</dbReference>
<dbReference type="OrthoDB" id="9783590at2"/>
<sequence>MIVGLPMKASEVMRSPAVSVAPDCRVIDAVRLLMETNRRGLPVVDSSGILVRIVSEGDFLRRVELGTVPTDRPWFDAFFGAGESATAFARAYGRSVDEIMTQDPVCVAPDADLTEAIALMESRHVAQIPVVFEGAVLGMISKTELLAAVERKFDQSDHAGQDVRDNILAAIRKESWAAGAIVDVVVTSGEIQMWGVIVDHNQRKALKALIENVAGVERIADHLKLRDELPL</sequence>
<dbReference type="HOGENOM" id="CLU_040681_1_0_5"/>
<evidence type="ECO:0000256" key="2">
    <source>
        <dbReference type="PROSITE-ProRule" id="PRU00703"/>
    </source>
</evidence>
<dbReference type="InterPro" id="IPR051257">
    <property type="entry name" value="Diverse_CBS-Domain"/>
</dbReference>
<accession>Q1QM42</accession>
<keyword evidence="1 2" id="KW-0129">CBS domain</keyword>
<dbReference type="Pfam" id="PF04972">
    <property type="entry name" value="BON"/>
    <property type="match status" value="1"/>
</dbReference>